<dbReference type="Proteomes" id="UP000631653">
    <property type="component" value="Unassembled WGS sequence"/>
</dbReference>
<dbReference type="RefSeq" id="WP_173570637.1">
    <property type="nucleotide sequence ID" value="NZ_WOSY01000010.1"/>
</dbReference>
<evidence type="ECO:0000313" key="2">
    <source>
        <dbReference type="Proteomes" id="UP000631653"/>
    </source>
</evidence>
<name>A0ABX0K272_9PROT</name>
<reference evidence="1 2" key="1">
    <citation type="journal article" date="2020" name="Int. J. Syst. Evol. Microbiol.">
        <title>Novel acetic acid bacteria from cider fermentations: Acetobacter conturbans sp. nov. and Acetobacter fallax sp. nov.</title>
        <authorList>
            <person name="Sombolestani A.S."/>
            <person name="Cleenwerck I."/>
            <person name="Cnockaert M."/>
            <person name="Borremans W."/>
            <person name="Wieme A.D."/>
            <person name="De Vuyst L."/>
            <person name="Vandamme P."/>
        </authorList>
    </citation>
    <scope>NUCLEOTIDE SEQUENCE [LARGE SCALE GENOMIC DNA]</scope>
    <source>
        <strain evidence="1 2">LMG 1627</strain>
    </source>
</reference>
<proteinExistence type="predicted"/>
<keyword evidence="2" id="KW-1185">Reference proteome</keyword>
<accession>A0ABX0K272</accession>
<evidence type="ECO:0000313" key="1">
    <source>
        <dbReference type="EMBL" id="NHN89262.1"/>
    </source>
</evidence>
<dbReference type="EMBL" id="WOSY01000010">
    <property type="protein sequence ID" value="NHN89262.1"/>
    <property type="molecule type" value="Genomic_DNA"/>
</dbReference>
<organism evidence="1 2">
    <name type="scientific">Acetobacter conturbans</name>
    <dbReference type="NCBI Taxonomy" id="1737472"/>
    <lineage>
        <taxon>Bacteria</taxon>
        <taxon>Pseudomonadati</taxon>
        <taxon>Pseudomonadota</taxon>
        <taxon>Alphaproteobacteria</taxon>
        <taxon>Acetobacterales</taxon>
        <taxon>Acetobacteraceae</taxon>
        <taxon>Acetobacter</taxon>
    </lineage>
</organism>
<protein>
    <submittedName>
        <fullName evidence="1">Uncharacterized protein</fullName>
    </submittedName>
</protein>
<comment type="caution">
    <text evidence="1">The sequence shown here is derived from an EMBL/GenBank/DDBJ whole genome shotgun (WGS) entry which is preliminary data.</text>
</comment>
<gene>
    <name evidence="1" type="ORF">GOB81_11580</name>
</gene>
<sequence>MEVPAHWLQKDGTPVSCTEKLLVLRQNWDELQGVLRDAFEDAVLIGVDEAVMKQLLTEMVAALPSPRAGGTQ</sequence>